<organism evidence="2 3">
    <name type="scientific">Cladosporium halotolerans</name>
    <dbReference type="NCBI Taxonomy" id="1052096"/>
    <lineage>
        <taxon>Eukaryota</taxon>
        <taxon>Fungi</taxon>
        <taxon>Dikarya</taxon>
        <taxon>Ascomycota</taxon>
        <taxon>Pezizomycotina</taxon>
        <taxon>Dothideomycetes</taxon>
        <taxon>Dothideomycetidae</taxon>
        <taxon>Cladosporiales</taxon>
        <taxon>Cladosporiaceae</taxon>
        <taxon>Cladosporium</taxon>
    </lineage>
</organism>
<evidence type="ECO:0000313" key="3">
    <source>
        <dbReference type="Proteomes" id="UP000803884"/>
    </source>
</evidence>
<name>A0AB34KYJ2_9PEZI</name>
<dbReference type="RefSeq" id="XP_069232426.1">
    <property type="nucleotide sequence ID" value="XM_069370743.1"/>
</dbReference>
<keyword evidence="3" id="KW-1185">Reference proteome</keyword>
<comment type="caution">
    <text evidence="2">The sequence shown here is derived from an EMBL/GenBank/DDBJ whole genome shotgun (WGS) entry which is preliminary data.</text>
</comment>
<sequence length="126" mass="13882">MFSQSVMRASRQSLARVARQQNTTLRRTFAVSAIAKADLVQDMYLKELKAYKAPPVKASDAEGHVLKFNLPKAPPSPEEADIASELKAYESQVPEVEGQSGETGEAPAEQDWFEEPVEEEEGHAAH</sequence>
<feature type="region of interest" description="Disordered" evidence="1">
    <location>
        <begin position="91"/>
        <end position="126"/>
    </location>
</feature>
<dbReference type="PANTHER" id="PTHR28207">
    <property type="entry name" value="ATP SYNTHASE SUBUNIT H, MITOCHONDRIAL"/>
    <property type="match status" value="1"/>
</dbReference>
<protein>
    <recommendedName>
        <fullName evidence="4">Mitochondrial F1F0 ATP synthase subunit Atp14</fullName>
    </recommendedName>
</protein>
<dbReference type="Pfam" id="PF10775">
    <property type="entry name" value="ATP_sub_h"/>
    <property type="match status" value="1"/>
</dbReference>
<proteinExistence type="predicted"/>
<dbReference type="GO" id="GO:0046933">
    <property type="term" value="F:proton-transporting ATP synthase activity, rotational mechanism"/>
    <property type="evidence" value="ECO:0007669"/>
    <property type="project" value="TreeGrafter"/>
</dbReference>
<dbReference type="InterPro" id="IPR019711">
    <property type="entry name" value="ATP_synth_F0_suH"/>
</dbReference>
<evidence type="ECO:0000313" key="2">
    <source>
        <dbReference type="EMBL" id="KAL1589321.1"/>
    </source>
</evidence>
<dbReference type="Proteomes" id="UP000803884">
    <property type="component" value="Unassembled WGS sequence"/>
</dbReference>
<evidence type="ECO:0008006" key="4">
    <source>
        <dbReference type="Google" id="ProtNLM"/>
    </source>
</evidence>
<evidence type="ECO:0000256" key="1">
    <source>
        <dbReference type="SAM" id="MobiDB-lite"/>
    </source>
</evidence>
<feature type="compositionally biased region" description="Acidic residues" evidence="1">
    <location>
        <begin position="111"/>
        <end position="126"/>
    </location>
</feature>
<gene>
    <name evidence="2" type="ORF">WHR41_02137</name>
</gene>
<reference evidence="2 3" key="1">
    <citation type="journal article" date="2020" name="Microbiol. Resour. Announc.">
        <title>Draft Genome Sequence of a Cladosporium Species Isolated from the Mesophotic Ascidian Didemnum maculosum.</title>
        <authorList>
            <person name="Gioti A."/>
            <person name="Siaperas R."/>
            <person name="Nikolaivits E."/>
            <person name="Le Goff G."/>
            <person name="Ouazzani J."/>
            <person name="Kotoulas G."/>
            <person name="Topakas E."/>
        </authorList>
    </citation>
    <scope>NUCLEOTIDE SEQUENCE [LARGE SCALE GENOMIC DNA]</scope>
    <source>
        <strain evidence="2 3">TM138-S3</strain>
    </source>
</reference>
<dbReference type="PANTHER" id="PTHR28207:SF1">
    <property type="entry name" value="ATP SYNTHASE SUBUNIT H, MITOCHONDRIAL"/>
    <property type="match status" value="1"/>
</dbReference>
<accession>A0AB34KYJ2</accession>
<dbReference type="AlphaFoldDB" id="A0AB34KYJ2"/>
<dbReference type="GeneID" id="96003581"/>
<dbReference type="EMBL" id="JAAQHG020000005">
    <property type="protein sequence ID" value="KAL1589321.1"/>
    <property type="molecule type" value="Genomic_DNA"/>
</dbReference>